<evidence type="ECO:0000313" key="2">
    <source>
        <dbReference type="Proteomes" id="UP000323506"/>
    </source>
</evidence>
<evidence type="ECO:0000313" key="1">
    <source>
        <dbReference type="EMBL" id="TYG58168.1"/>
    </source>
</evidence>
<protein>
    <submittedName>
        <fullName evidence="1">Uncharacterized protein</fullName>
    </submittedName>
</protein>
<name>A0A5D2BNP3_GOSDA</name>
<keyword evidence="2" id="KW-1185">Reference proteome</keyword>
<dbReference type="Proteomes" id="UP000323506">
    <property type="component" value="Chromosome D08"/>
</dbReference>
<dbReference type="EMBL" id="CM017708">
    <property type="protein sequence ID" value="TYG58168.1"/>
    <property type="molecule type" value="Genomic_DNA"/>
</dbReference>
<proteinExistence type="predicted"/>
<accession>A0A5D2BNP3</accession>
<sequence length="50" mass="5770">MIEKVRRRCVGQILKAKQLRCWMVVSLRHVVPLTVGRLTTARIVDLKVKA</sequence>
<organism evidence="1 2">
    <name type="scientific">Gossypium darwinii</name>
    <name type="common">Darwin's cotton</name>
    <name type="synonym">Gossypium barbadense var. darwinii</name>
    <dbReference type="NCBI Taxonomy" id="34276"/>
    <lineage>
        <taxon>Eukaryota</taxon>
        <taxon>Viridiplantae</taxon>
        <taxon>Streptophyta</taxon>
        <taxon>Embryophyta</taxon>
        <taxon>Tracheophyta</taxon>
        <taxon>Spermatophyta</taxon>
        <taxon>Magnoliopsida</taxon>
        <taxon>eudicotyledons</taxon>
        <taxon>Gunneridae</taxon>
        <taxon>Pentapetalae</taxon>
        <taxon>rosids</taxon>
        <taxon>malvids</taxon>
        <taxon>Malvales</taxon>
        <taxon>Malvaceae</taxon>
        <taxon>Malvoideae</taxon>
        <taxon>Gossypium</taxon>
    </lineage>
</organism>
<reference evidence="1 2" key="1">
    <citation type="submission" date="2019-06" db="EMBL/GenBank/DDBJ databases">
        <title>WGS assembly of Gossypium darwinii.</title>
        <authorList>
            <person name="Chen Z.J."/>
            <person name="Sreedasyam A."/>
            <person name="Ando A."/>
            <person name="Song Q."/>
            <person name="De L."/>
            <person name="Hulse-Kemp A."/>
            <person name="Ding M."/>
            <person name="Ye W."/>
            <person name="Kirkbride R."/>
            <person name="Jenkins J."/>
            <person name="Plott C."/>
            <person name="Lovell J."/>
            <person name="Lin Y.-M."/>
            <person name="Vaughn R."/>
            <person name="Liu B."/>
            <person name="Li W."/>
            <person name="Simpson S."/>
            <person name="Scheffler B."/>
            <person name="Saski C."/>
            <person name="Grover C."/>
            <person name="Hu G."/>
            <person name="Conover J."/>
            <person name="Carlson J."/>
            <person name="Shu S."/>
            <person name="Boston L."/>
            <person name="Williams M."/>
            <person name="Peterson D."/>
            <person name="Mcgee K."/>
            <person name="Jones D."/>
            <person name="Wendel J."/>
            <person name="Stelly D."/>
            <person name="Grimwood J."/>
            <person name="Schmutz J."/>
        </authorList>
    </citation>
    <scope>NUCLEOTIDE SEQUENCE [LARGE SCALE GENOMIC DNA]</scope>
    <source>
        <strain evidence="1">1808015.09</strain>
    </source>
</reference>
<dbReference type="AlphaFoldDB" id="A0A5D2BNP3"/>
<gene>
    <name evidence="1" type="ORF">ES288_D08G200700v1</name>
</gene>